<dbReference type="PANTHER" id="PTHR37542:SF3">
    <property type="entry name" value="PRION-INHIBITION AND PROPAGATION HELO DOMAIN-CONTAINING PROTEIN"/>
    <property type="match status" value="1"/>
</dbReference>
<dbReference type="Proteomes" id="UP001301769">
    <property type="component" value="Unassembled WGS sequence"/>
</dbReference>
<dbReference type="PANTHER" id="PTHR37542">
    <property type="entry name" value="HELO DOMAIN-CONTAINING PROTEIN-RELATED"/>
    <property type="match status" value="1"/>
</dbReference>
<dbReference type="InterPro" id="IPR011009">
    <property type="entry name" value="Kinase-like_dom_sf"/>
</dbReference>
<comment type="caution">
    <text evidence="2">The sequence shown here is derived from an EMBL/GenBank/DDBJ whole genome shotgun (WGS) entry which is preliminary data.</text>
</comment>
<gene>
    <name evidence="2" type="ORF">QBC37DRAFT_468855</name>
</gene>
<dbReference type="PROSITE" id="PS50011">
    <property type="entry name" value="PROTEIN_KINASE_DOM"/>
    <property type="match status" value="1"/>
</dbReference>
<dbReference type="AlphaFoldDB" id="A0AAN7BC53"/>
<dbReference type="GO" id="GO:0005524">
    <property type="term" value="F:ATP binding"/>
    <property type="evidence" value="ECO:0007669"/>
    <property type="project" value="InterPro"/>
</dbReference>
<proteinExistence type="predicted"/>
<protein>
    <recommendedName>
        <fullName evidence="1">Protein kinase domain-containing protein</fullName>
    </recommendedName>
</protein>
<evidence type="ECO:0000313" key="2">
    <source>
        <dbReference type="EMBL" id="KAK4220386.1"/>
    </source>
</evidence>
<dbReference type="GO" id="GO:0004672">
    <property type="term" value="F:protein kinase activity"/>
    <property type="evidence" value="ECO:0007669"/>
    <property type="project" value="InterPro"/>
</dbReference>
<sequence length="770" mass="85042">MTDSDIVGSFEAGIGPSLHTPYTEVHALLISWADNDFGKPLDDEITNLRAVLENEYNYSSVTTFSIPTENGHRRLNREISSFVEDYSSSSDSLIIIYYGGHCGPNSKNAKEAEWAAFEDEGRGPSLLWFNTQPLLFAARGDVLLILDCCHAALLCAGSKSDGGRFELVAACGKASKTPIPGRLSFTNGLIRILKRHVHEGITSQSLASVLREDSKITETPIFHDFVRQYPTHIRLQPLPTLDAAEATNGFIQKPSGYLLFRASLSGDVAGLQIAQWFKAAPPDNVTAVSIEAIVSRARRMQTSTNLVDGCFPPGSMFEALPAAARAEIVRCMRNLNTVMAVTGDLATSAEPGEELISQTLNELEDASSSVAAAIETPLLAVEPSNVDSSGIIHASRPIAEATDLIPSLVLREAILSECPTLYSTEIALGQLTFNNNNVPSRFKFGTFSINSDGSPSLNWPIMAERYNYADAANSTGDPCPKALSQIRKMTGLLCHPKRKGFHIMPCLGFYRDRVRRELGLVFRPPPSRFDLSQGQEGFTTLLDLLKSRKLVPLGERIHLAWALAVAVEHLHRVGWVHKSFRSSIIGFVQRRREDSSSQETADSKVVVEQPGEIKEPLLDDEKKWDLTCPYLFGYEYARPGDGTTYLDEDHTLANNIYRHPERWVMPSAKFEKKHDAYALGVVLLEIALWKDVQGIIKVRDEKVRAEEIAEALRKKCETKTLPHQIGGVFVGVIMTCLVFGERTKGMSDYEAQVFFQREVTGRLKGVVGKI</sequence>
<accession>A0AAN7BC53</accession>
<evidence type="ECO:0000259" key="1">
    <source>
        <dbReference type="PROSITE" id="PS50011"/>
    </source>
</evidence>
<dbReference type="SUPFAM" id="SSF56112">
    <property type="entry name" value="Protein kinase-like (PK-like)"/>
    <property type="match status" value="1"/>
</dbReference>
<organism evidence="2 3">
    <name type="scientific">Rhypophila decipiens</name>
    <dbReference type="NCBI Taxonomy" id="261697"/>
    <lineage>
        <taxon>Eukaryota</taxon>
        <taxon>Fungi</taxon>
        <taxon>Dikarya</taxon>
        <taxon>Ascomycota</taxon>
        <taxon>Pezizomycotina</taxon>
        <taxon>Sordariomycetes</taxon>
        <taxon>Sordariomycetidae</taxon>
        <taxon>Sordariales</taxon>
        <taxon>Naviculisporaceae</taxon>
        <taxon>Rhypophila</taxon>
    </lineage>
</organism>
<dbReference type="EMBL" id="MU858045">
    <property type="protein sequence ID" value="KAK4220386.1"/>
    <property type="molecule type" value="Genomic_DNA"/>
</dbReference>
<evidence type="ECO:0000313" key="3">
    <source>
        <dbReference type="Proteomes" id="UP001301769"/>
    </source>
</evidence>
<name>A0AAN7BC53_9PEZI</name>
<dbReference type="Gene3D" id="1.10.510.10">
    <property type="entry name" value="Transferase(Phosphotransferase) domain 1"/>
    <property type="match status" value="1"/>
</dbReference>
<reference evidence="2" key="1">
    <citation type="journal article" date="2023" name="Mol. Phylogenet. Evol.">
        <title>Genome-scale phylogeny and comparative genomics of the fungal order Sordariales.</title>
        <authorList>
            <person name="Hensen N."/>
            <person name="Bonometti L."/>
            <person name="Westerberg I."/>
            <person name="Brannstrom I.O."/>
            <person name="Guillou S."/>
            <person name="Cros-Aarteil S."/>
            <person name="Calhoun S."/>
            <person name="Haridas S."/>
            <person name="Kuo A."/>
            <person name="Mondo S."/>
            <person name="Pangilinan J."/>
            <person name="Riley R."/>
            <person name="LaButti K."/>
            <person name="Andreopoulos B."/>
            <person name="Lipzen A."/>
            <person name="Chen C."/>
            <person name="Yan M."/>
            <person name="Daum C."/>
            <person name="Ng V."/>
            <person name="Clum A."/>
            <person name="Steindorff A."/>
            <person name="Ohm R.A."/>
            <person name="Martin F."/>
            <person name="Silar P."/>
            <person name="Natvig D.O."/>
            <person name="Lalanne C."/>
            <person name="Gautier V."/>
            <person name="Ament-Velasquez S.L."/>
            <person name="Kruys A."/>
            <person name="Hutchinson M.I."/>
            <person name="Powell A.J."/>
            <person name="Barry K."/>
            <person name="Miller A.N."/>
            <person name="Grigoriev I.V."/>
            <person name="Debuchy R."/>
            <person name="Gladieux P."/>
            <person name="Hiltunen Thoren M."/>
            <person name="Johannesson H."/>
        </authorList>
    </citation>
    <scope>NUCLEOTIDE SEQUENCE</scope>
    <source>
        <strain evidence="2">PSN293</strain>
    </source>
</reference>
<reference evidence="2" key="2">
    <citation type="submission" date="2023-05" db="EMBL/GenBank/DDBJ databases">
        <authorList>
            <consortium name="Lawrence Berkeley National Laboratory"/>
            <person name="Steindorff A."/>
            <person name="Hensen N."/>
            <person name="Bonometti L."/>
            <person name="Westerberg I."/>
            <person name="Brannstrom I.O."/>
            <person name="Guillou S."/>
            <person name="Cros-Aarteil S."/>
            <person name="Calhoun S."/>
            <person name="Haridas S."/>
            <person name="Kuo A."/>
            <person name="Mondo S."/>
            <person name="Pangilinan J."/>
            <person name="Riley R."/>
            <person name="Labutti K."/>
            <person name="Andreopoulos B."/>
            <person name="Lipzen A."/>
            <person name="Chen C."/>
            <person name="Yanf M."/>
            <person name="Daum C."/>
            <person name="Ng V."/>
            <person name="Clum A."/>
            <person name="Ohm R."/>
            <person name="Martin F."/>
            <person name="Silar P."/>
            <person name="Natvig D."/>
            <person name="Lalanne C."/>
            <person name="Gautier V."/>
            <person name="Ament-Velasquez S.L."/>
            <person name="Kruys A."/>
            <person name="Hutchinson M.I."/>
            <person name="Powell A.J."/>
            <person name="Barry K."/>
            <person name="Miller A.N."/>
            <person name="Grigoriev I.V."/>
            <person name="Debuchy R."/>
            <person name="Gladieux P."/>
            <person name="Thoren M.H."/>
            <person name="Johannesson H."/>
        </authorList>
    </citation>
    <scope>NUCLEOTIDE SEQUENCE</scope>
    <source>
        <strain evidence="2">PSN293</strain>
    </source>
</reference>
<dbReference type="InterPro" id="IPR000719">
    <property type="entry name" value="Prot_kinase_dom"/>
</dbReference>
<keyword evidence="3" id="KW-1185">Reference proteome</keyword>
<feature type="domain" description="Protein kinase" evidence="1">
    <location>
        <begin position="422"/>
        <end position="770"/>
    </location>
</feature>